<dbReference type="InterPro" id="IPR058792">
    <property type="entry name" value="Beta-barrel_RND_2"/>
</dbReference>
<accession>A0A9D2KRE3</accession>
<name>A0A9D2KRE3_9BACT</name>
<dbReference type="Pfam" id="PF25954">
    <property type="entry name" value="Beta-barrel_RND_2"/>
    <property type="match status" value="1"/>
</dbReference>
<dbReference type="SUPFAM" id="SSF111369">
    <property type="entry name" value="HlyD-like secretion proteins"/>
    <property type="match status" value="2"/>
</dbReference>
<reference evidence="9" key="2">
    <citation type="submission" date="2021-04" db="EMBL/GenBank/DDBJ databases">
        <authorList>
            <person name="Gilroy R."/>
        </authorList>
    </citation>
    <scope>NUCLEOTIDE SEQUENCE</scope>
    <source>
        <strain evidence="9">5032</strain>
    </source>
</reference>
<proteinExistence type="inferred from homology"/>
<keyword evidence="3" id="KW-0732">Signal</keyword>
<feature type="domain" description="YbhG-like alpha-helical hairpin" evidence="7">
    <location>
        <begin position="78"/>
        <end position="197"/>
    </location>
</feature>
<comment type="subcellular location">
    <subcellularLocation>
        <location evidence="1">Periplasm</location>
    </subcellularLocation>
</comment>
<dbReference type="InterPro" id="IPR059052">
    <property type="entry name" value="HH_YbhG-like"/>
</dbReference>
<feature type="domain" description="CusB-like beta-barrel" evidence="8">
    <location>
        <begin position="236"/>
        <end position="321"/>
    </location>
</feature>
<protein>
    <submittedName>
        <fullName evidence="9">Efflux RND transporter periplasmic adaptor subunit</fullName>
    </submittedName>
</protein>
<organism evidence="9 10">
    <name type="scientific">Candidatus Desulfovibrio intestinavium</name>
    <dbReference type="NCBI Taxonomy" id="2838534"/>
    <lineage>
        <taxon>Bacteria</taxon>
        <taxon>Pseudomonadati</taxon>
        <taxon>Thermodesulfobacteriota</taxon>
        <taxon>Desulfovibrionia</taxon>
        <taxon>Desulfovibrionales</taxon>
        <taxon>Desulfovibrionaceae</taxon>
        <taxon>Desulfovibrio</taxon>
    </lineage>
</organism>
<dbReference type="EMBL" id="DWZD01000045">
    <property type="protein sequence ID" value="HJA79499.1"/>
    <property type="molecule type" value="Genomic_DNA"/>
</dbReference>
<dbReference type="Proteomes" id="UP000823821">
    <property type="component" value="Unassembled WGS sequence"/>
</dbReference>
<keyword evidence="4" id="KW-0574">Periplasm</keyword>
<feature type="coiled-coil region" evidence="6">
    <location>
        <begin position="73"/>
        <end position="133"/>
    </location>
</feature>
<evidence type="ECO:0000256" key="5">
    <source>
        <dbReference type="ARBA" id="ARBA00023054"/>
    </source>
</evidence>
<dbReference type="GO" id="GO:0042597">
    <property type="term" value="C:periplasmic space"/>
    <property type="evidence" value="ECO:0007669"/>
    <property type="project" value="UniProtKB-SubCell"/>
</dbReference>
<gene>
    <name evidence="9" type="ORF">H9784_08060</name>
</gene>
<evidence type="ECO:0000256" key="3">
    <source>
        <dbReference type="ARBA" id="ARBA00022729"/>
    </source>
</evidence>
<dbReference type="PANTHER" id="PTHR32347">
    <property type="entry name" value="EFFLUX SYSTEM COMPONENT YKNX-RELATED"/>
    <property type="match status" value="1"/>
</dbReference>
<dbReference type="Gene3D" id="2.40.30.170">
    <property type="match status" value="1"/>
</dbReference>
<dbReference type="Gene3D" id="2.40.50.100">
    <property type="match status" value="1"/>
</dbReference>
<keyword evidence="5 6" id="KW-0175">Coiled coil</keyword>
<evidence type="ECO:0000259" key="7">
    <source>
        <dbReference type="Pfam" id="PF25881"/>
    </source>
</evidence>
<dbReference type="InterPro" id="IPR050465">
    <property type="entry name" value="UPF0194_transport"/>
</dbReference>
<reference evidence="9" key="1">
    <citation type="journal article" date="2021" name="PeerJ">
        <title>Extensive microbial diversity within the chicken gut microbiome revealed by metagenomics and culture.</title>
        <authorList>
            <person name="Gilroy R."/>
            <person name="Ravi A."/>
            <person name="Getino M."/>
            <person name="Pursley I."/>
            <person name="Horton D.L."/>
            <person name="Alikhan N.F."/>
            <person name="Baker D."/>
            <person name="Gharbi K."/>
            <person name="Hall N."/>
            <person name="Watson M."/>
            <person name="Adriaenssens E.M."/>
            <person name="Foster-Nyarko E."/>
            <person name="Jarju S."/>
            <person name="Secka A."/>
            <person name="Antonio M."/>
            <person name="Oren A."/>
            <person name="Chaudhuri R.R."/>
            <person name="La Ragione R."/>
            <person name="Hildebrand F."/>
            <person name="Pallen M.J."/>
        </authorList>
    </citation>
    <scope>NUCLEOTIDE SEQUENCE</scope>
    <source>
        <strain evidence="9">5032</strain>
    </source>
</reference>
<sequence length="329" mass="35512">MRKMLIILPLVAAALAVLLWRELRQGGDGLILYGNVEIRQVDVAFRVDGRIAALLVDEGDAVTAGTPLARLETDRLSAQAAQAEAQLAREKANLQRLESGYRSEEIAAARAELAAARALADNARQNLERVEAMRADNAISQKELDNARGTFRNAAAKQKAAQEQLSLVSTGYREEDIAAQRAAVAAAQAQAELARIALADAELTAPQAGVVLTRVREAGAIVQAGQPVFTLSLVNPVWLRVYVDEAHLGRVRPGMAVDVLCDALPGRSLPGRVGFISPSAEFTPKNVETAEVRTSLVYRVRVQTEDPDNILRQGMPVRVRLPHDGDARP</sequence>
<evidence type="ECO:0000259" key="8">
    <source>
        <dbReference type="Pfam" id="PF25954"/>
    </source>
</evidence>
<evidence type="ECO:0000256" key="4">
    <source>
        <dbReference type="ARBA" id="ARBA00022764"/>
    </source>
</evidence>
<evidence type="ECO:0000256" key="6">
    <source>
        <dbReference type="SAM" id="Coils"/>
    </source>
</evidence>
<dbReference type="PANTHER" id="PTHR32347:SF29">
    <property type="entry name" value="UPF0194 MEMBRANE PROTEIN YBHG"/>
    <property type="match status" value="1"/>
</dbReference>
<comment type="caution">
    <text evidence="9">The sequence shown here is derived from an EMBL/GenBank/DDBJ whole genome shotgun (WGS) entry which is preliminary data.</text>
</comment>
<evidence type="ECO:0000313" key="10">
    <source>
        <dbReference type="Proteomes" id="UP000823821"/>
    </source>
</evidence>
<evidence type="ECO:0000256" key="1">
    <source>
        <dbReference type="ARBA" id="ARBA00004418"/>
    </source>
</evidence>
<evidence type="ECO:0000256" key="2">
    <source>
        <dbReference type="ARBA" id="ARBA00010602"/>
    </source>
</evidence>
<dbReference type="AlphaFoldDB" id="A0A9D2KRE3"/>
<dbReference type="Gene3D" id="1.10.287.470">
    <property type="entry name" value="Helix hairpin bin"/>
    <property type="match status" value="2"/>
</dbReference>
<evidence type="ECO:0000313" key="9">
    <source>
        <dbReference type="EMBL" id="HJA79499.1"/>
    </source>
</evidence>
<comment type="similarity">
    <text evidence="2">Belongs to the UPF0194 family.</text>
</comment>
<dbReference type="Pfam" id="PF25881">
    <property type="entry name" value="HH_YBHG"/>
    <property type="match status" value="1"/>
</dbReference>